<dbReference type="Pfam" id="PF22302">
    <property type="entry name" value="DUF6968"/>
    <property type="match status" value="1"/>
</dbReference>
<dbReference type="AlphaFoldDB" id="A0A150U2E6"/>
<organism evidence="2 3">
    <name type="scientific">Sorangium cellulosum</name>
    <name type="common">Polyangium cellulosum</name>
    <dbReference type="NCBI Taxonomy" id="56"/>
    <lineage>
        <taxon>Bacteria</taxon>
        <taxon>Pseudomonadati</taxon>
        <taxon>Myxococcota</taxon>
        <taxon>Polyangia</taxon>
        <taxon>Polyangiales</taxon>
        <taxon>Polyangiaceae</taxon>
        <taxon>Sorangium</taxon>
    </lineage>
</organism>
<dbReference type="InterPro" id="IPR054241">
    <property type="entry name" value="DUF6968"/>
</dbReference>
<dbReference type="EMBL" id="JEME01000129">
    <property type="protein sequence ID" value="KYG11103.1"/>
    <property type="molecule type" value="Genomic_DNA"/>
</dbReference>
<feature type="domain" description="DUF6968" evidence="1">
    <location>
        <begin position="6"/>
        <end position="97"/>
    </location>
</feature>
<accession>A0A150U2E6</accession>
<protein>
    <recommendedName>
        <fullName evidence="1">DUF6968 domain-containing protein</fullName>
    </recommendedName>
</protein>
<evidence type="ECO:0000259" key="1">
    <source>
        <dbReference type="Pfam" id="PF22302"/>
    </source>
</evidence>
<sequence length="104" mass="11644">MPDMIAERTLELTLPSGTQESIRVRVWPPQYRPRPSAPFWEADVEVAGAGKAHKTQGVGIDAFQALYSALFLIPAMLAIYEDDGRLSWLDEPWLGFPEFKLTAP</sequence>
<evidence type="ECO:0000313" key="3">
    <source>
        <dbReference type="Proteomes" id="UP000075502"/>
    </source>
</evidence>
<name>A0A150U2E6_SORCE</name>
<comment type="caution">
    <text evidence="2">The sequence shown here is derived from an EMBL/GenBank/DDBJ whole genome shotgun (WGS) entry which is preliminary data.</text>
</comment>
<evidence type="ECO:0000313" key="2">
    <source>
        <dbReference type="EMBL" id="KYG11103.1"/>
    </source>
</evidence>
<gene>
    <name evidence="2" type="ORF">BE21_58240</name>
</gene>
<proteinExistence type="predicted"/>
<dbReference type="Proteomes" id="UP000075502">
    <property type="component" value="Unassembled WGS sequence"/>
</dbReference>
<reference evidence="2 3" key="1">
    <citation type="submission" date="2014-02" db="EMBL/GenBank/DDBJ databases">
        <title>The small core and large imbalanced accessory genome model reveals a collaborative survival strategy of Sorangium cellulosum strains in nature.</title>
        <authorList>
            <person name="Han K."/>
            <person name="Peng R."/>
            <person name="Blom J."/>
            <person name="Li Y.-Z."/>
        </authorList>
    </citation>
    <scope>NUCLEOTIDE SEQUENCE [LARGE SCALE GENOMIC DNA]</scope>
    <source>
        <strain evidence="2 3">So0007-03</strain>
    </source>
</reference>